<dbReference type="PANTHER" id="PTHR23073">
    <property type="entry name" value="26S PROTEASOME REGULATORY SUBUNIT"/>
    <property type="match status" value="1"/>
</dbReference>
<name>A0ABS2EWM4_9BACE</name>
<comment type="similarity">
    <text evidence="1">Belongs to the AAA ATPase family.</text>
</comment>
<dbReference type="SUPFAM" id="SSF52540">
    <property type="entry name" value="P-loop containing nucleoside triphosphate hydrolases"/>
    <property type="match status" value="1"/>
</dbReference>
<sequence length="363" mass="40157">MSSDILRIIEGGLNNDRRKIINYSNRLAARLEAEGDVQLARCIKEQIQNSTVKSAATADAMRMLPLDSDSKLQIVEVIPEDATRTHIVLSDGVGRQVGDFIELVNHSEELEQAGVNVPKSMLLYGAPGCGKTSIAHYVSEKTGLPLVVARLDGIVSSLLGSTAKNLRKIFNYACSMPCILFLDEFDAIAKARDDNHELGELKRVINSLLQNIDGMPASSVLIAATNHPELLDKAVWRRFMTKVEVGMPDDESRRKIILDLTAGFKCPFVEDSQKMKIVNNLMQKMSPSDISTLFTKLKVKGIINGSKTIDYENVLVAIFEYDGKEQPQDSFVKFLNNNGVNQSNIAQLLHISARSVRNILSKK</sequence>
<evidence type="ECO:0000256" key="1">
    <source>
        <dbReference type="ARBA" id="ARBA00006914"/>
    </source>
</evidence>
<evidence type="ECO:0000313" key="5">
    <source>
        <dbReference type="EMBL" id="MBM6759091.1"/>
    </source>
</evidence>
<comment type="caution">
    <text evidence="5">The sequence shown here is derived from an EMBL/GenBank/DDBJ whole genome shotgun (WGS) entry which is preliminary data.</text>
</comment>
<keyword evidence="6" id="KW-1185">Reference proteome</keyword>
<evidence type="ECO:0000313" key="6">
    <source>
        <dbReference type="Proteomes" id="UP000703295"/>
    </source>
</evidence>
<evidence type="ECO:0000259" key="4">
    <source>
        <dbReference type="SMART" id="SM00382"/>
    </source>
</evidence>
<dbReference type="CDD" id="cd19481">
    <property type="entry name" value="RecA-like_protease"/>
    <property type="match status" value="1"/>
</dbReference>
<dbReference type="InterPro" id="IPR003959">
    <property type="entry name" value="ATPase_AAA_core"/>
</dbReference>
<dbReference type="InterPro" id="IPR027417">
    <property type="entry name" value="P-loop_NTPase"/>
</dbReference>
<feature type="domain" description="AAA+ ATPase" evidence="4">
    <location>
        <begin position="117"/>
        <end position="249"/>
    </location>
</feature>
<protein>
    <submittedName>
        <fullName evidence="5">ATP-binding protein</fullName>
    </submittedName>
</protein>
<accession>A0ABS2EWM4</accession>
<evidence type="ECO:0000256" key="2">
    <source>
        <dbReference type="ARBA" id="ARBA00022741"/>
    </source>
</evidence>
<dbReference type="Gene3D" id="3.40.50.300">
    <property type="entry name" value="P-loop containing nucleotide triphosphate hydrolases"/>
    <property type="match status" value="1"/>
</dbReference>
<dbReference type="InterPro" id="IPR003593">
    <property type="entry name" value="AAA+_ATPase"/>
</dbReference>
<dbReference type="Pfam" id="PF00004">
    <property type="entry name" value="AAA"/>
    <property type="match status" value="1"/>
</dbReference>
<organism evidence="5 6">
    <name type="scientific">Bacteroides mediterraneensis</name>
    <dbReference type="NCBI Taxonomy" id="1841856"/>
    <lineage>
        <taxon>Bacteria</taxon>
        <taxon>Pseudomonadati</taxon>
        <taxon>Bacteroidota</taxon>
        <taxon>Bacteroidia</taxon>
        <taxon>Bacteroidales</taxon>
        <taxon>Bacteroidaceae</taxon>
        <taxon>Bacteroides</taxon>
    </lineage>
</organism>
<dbReference type="Proteomes" id="UP000703295">
    <property type="component" value="Unassembled WGS sequence"/>
</dbReference>
<keyword evidence="2" id="KW-0547">Nucleotide-binding</keyword>
<evidence type="ECO:0000256" key="3">
    <source>
        <dbReference type="ARBA" id="ARBA00022840"/>
    </source>
</evidence>
<reference evidence="5 6" key="1">
    <citation type="journal article" date="2021" name="Sci. Rep.">
        <title>The distribution of antibiotic resistance genes in chicken gut microbiota commensals.</title>
        <authorList>
            <person name="Juricova H."/>
            <person name="Matiasovicova J."/>
            <person name="Kubasova T."/>
            <person name="Cejkova D."/>
            <person name="Rychlik I."/>
        </authorList>
    </citation>
    <scope>NUCLEOTIDE SEQUENCE [LARGE SCALE GENOMIC DNA]</scope>
    <source>
        <strain evidence="5 6">An801</strain>
    </source>
</reference>
<proteinExistence type="inferred from homology"/>
<dbReference type="EMBL" id="JACJJW010000028">
    <property type="protein sequence ID" value="MBM6759091.1"/>
    <property type="molecule type" value="Genomic_DNA"/>
</dbReference>
<dbReference type="GO" id="GO:0005524">
    <property type="term" value="F:ATP binding"/>
    <property type="evidence" value="ECO:0007669"/>
    <property type="project" value="UniProtKB-KW"/>
</dbReference>
<gene>
    <name evidence="5" type="ORF">H6A31_10445</name>
</gene>
<keyword evidence="3 5" id="KW-0067">ATP-binding</keyword>
<dbReference type="SMART" id="SM00382">
    <property type="entry name" value="AAA"/>
    <property type="match status" value="1"/>
</dbReference>
<dbReference type="InterPro" id="IPR050221">
    <property type="entry name" value="26S_Proteasome_ATPase"/>
</dbReference>
<dbReference type="RefSeq" id="WP_204476258.1">
    <property type="nucleotide sequence ID" value="NZ_JACJJW010000028.1"/>
</dbReference>